<dbReference type="OrthoDB" id="542013at2759"/>
<dbReference type="InterPro" id="IPR036291">
    <property type="entry name" value="NAD(P)-bd_dom_sf"/>
</dbReference>
<dbReference type="AlphaFoldDB" id="A0A9N9SG12"/>
<dbReference type="PRINTS" id="PR00080">
    <property type="entry name" value="SDRFAMILY"/>
</dbReference>
<accession>A0A9N9SG12</accession>
<name>A0A9N9SG12_PHACE</name>
<comment type="similarity">
    <text evidence="2">Belongs to the short-chain dehydrogenases/reductases (SDR) family.</text>
</comment>
<evidence type="ECO:0000313" key="3">
    <source>
        <dbReference type="EMBL" id="CAG9821087.1"/>
    </source>
</evidence>
<reference evidence="3" key="2">
    <citation type="submission" date="2022-10" db="EMBL/GenBank/DDBJ databases">
        <authorList>
            <consortium name="ENA_rothamsted_submissions"/>
            <consortium name="culmorum"/>
            <person name="King R."/>
        </authorList>
    </citation>
    <scope>NUCLEOTIDE SEQUENCE</scope>
</reference>
<evidence type="ECO:0000256" key="1">
    <source>
        <dbReference type="ARBA" id="ARBA00023002"/>
    </source>
</evidence>
<evidence type="ECO:0000313" key="4">
    <source>
        <dbReference type="Proteomes" id="UP001153737"/>
    </source>
</evidence>
<protein>
    <submittedName>
        <fullName evidence="3">Uncharacterized protein</fullName>
    </submittedName>
</protein>
<dbReference type="Proteomes" id="UP001153737">
    <property type="component" value="Chromosome 4"/>
</dbReference>
<organism evidence="3 4">
    <name type="scientific">Phaedon cochleariae</name>
    <name type="common">Mustard beetle</name>
    <dbReference type="NCBI Taxonomy" id="80249"/>
    <lineage>
        <taxon>Eukaryota</taxon>
        <taxon>Metazoa</taxon>
        <taxon>Ecdysozoa</taxon>
        <taxon>Arthropoda</taxon>
        <taxon>Hexapoda</taxon>
        <taxon>Insecta</taxon>
        <taxon>Pterygota</taxon>
        <taxon>Neoptera</taxon>
        <taxon>Endopterygota</taxon>
        <taxon>Coleoptera</taxon>
        <taxon>Polyphaga</taxon>
        <taxon>Cucujiformia</taxon>
        <taxon>Chrysomeloidea</taxon>
        <taxon>Chrysomelidae</taxon>
        <taxon>Chrysomelinae</taxon>
        <taxon>Chrysomelini</taxon>
        <taxon>Phaedon</taxon>
    </lineage>
</organism>
<sequence length="326" mass="36491">MWKYAAGSVVVGTALYGLIKYFAGGVCRCSARLDGQVIVITGANSGIGKALALELAKRGATLVLACRDTNKGLDAKTYILRQLKNENIKVFVKHLDLCSISSIRKFSVNLIHEFSEIYALVNNAAVFYHPQHLTEDEYEVTFQTNYLGHFILTHHLQTLLKNSVHGRIVNVASEAHRIVNVYDLNAVTKCQVEFRDHFIAYGVSKLALILFTRELSKRLRNTNIIVNAVNPGNVETSIFRNFPALCNPWLYALQWPIRLIIIKNPQQGAQTLLHALLTTNRSTGQYYSDCKLALPSPIAANDKIASEYYQLTLEILADKFNTESDC</sequence>
<evidence type="ECO:0000256" key="2">
    <source>
        <dbReference type="RuleBase" id="RU000363"/>
    </source>
</evidence>
<dbReference type="EMBL" id="OU896710">
    <property type="protein sequence ID" value="CAG9821087.1"/>
    <property type="molecule type" value="Genomic_DNA"/>
</dbReference>
<gene>
    <name evidence="3" type="ORF">PHAECO_LOCUS7798</name>
</gene>
<dbReference type="PANTHER" id="PTHR43157">
    <property type="entry name" value="PHOSPHATIDYLINOSITOL-GLYCAN BIOSYNTHESIS CLASS F PROTEIN-RELATED"/>
    <property type="match status" value="1"/>
</dbReference>
<dbReference type="PRINTS" id="PR00081">
    <property type="entry name" value="GDHRDH"/>
</dbReference>
<dbReference type="CDD" id="cd05327">
    <property type="entry name" value="retinol-DH_like_SDR_c_like"/>
    <property type="match status" value="1"/>
</dbReference>
<dbReference type="Pfam" id="PF00106">
    <property type="entry name" value="adh_short"/>
    <property type="match status" value="1"/>
</dbReference>
<dbReference type="GO" id="GO:0016491">
    <property type="term" value="F:oxidoreductase activity"/>
    <property type="evidence" value="ECO:0007669"/>
    <property type="project" value="UniProtKB-KW"/>
</dbReference>
<keyword evidence="1" id="KW-0560">Oxidoreductase</keyword>
<dbReference type="SUPFAM" id="SSF51735">
    <property type="entry name" value="NAD(P)-binding Rossmann-fold domains"/>
    <property type="match status" value="1"/>
</dbReference>
<dbReference type="PANTHER" id="PTHR43157:SF31">
    <property type="entry name" value="PHOSPHATIDYLINOSITOL-GLYCAN BIOSYNTHESIS CLASS F PROTEIN"/>
    <property type="match status" value="1"/>
</dbReference>
<dbReference type="InterPro" id="IPR002347">
    <property type="entry name" value="SDR_fam"/>
</dbReference>
<proteinExistence type="inferred from homology"/>
<reference evidence="3" key="1">
    <citation type="submission" date="2022-01" db="EMBL/GenBank/DDBJ databases">
        <authorList>
            <person name="King R."/>
        </authorList>
    </citation>
    <scope>NUCLEOTIDE SEQUENCE</scope>
</reference>
<dbReference type="Gene3D" id="3.40.50.720">
    <property type="entry name" value="NAD(P)-binding Rossmann-like Domain"/>
    <property type="match status" value="1"/>
</dbReference>
<keyword evidence="4" id="KW-1185">Reference proteome</keyword>